<keyword evidence="8" id="KW-1185">Reference proteome</keyword>
<evidence type="ECO:0000256" key="4">
    <source>
        <dbReference type="ARBA" id="ARBA00022989"/>
    </source>
</evidence>
<feature type="transmembrane region" description="Helical" evidence="6">
    <location>
        <begin position="451"/>
        <end position="474"/>
    </location>
</feature>
<dbReference type="Gene3D" id="1.20.1250.20">
    <property type="entry name" value="MFS general substrate transporter like domains"/>
    <property type="match status" value="1"/>
</dbReference>
<feature type="transmembrane region" description="Helical" evidence="6">
    <location>
        <begin position="280"/>
        <end position="302"/>
    </location>
</feature>
<feature type="transmembrane region" description="Helical" evidence="6">
    <location>
        <begin position="404"/>
        <end position="424"/>
    </location>
</feature>
<evidence type="ECO:0000256" key="6">
    <source>
        <dbReference type="SAM" id="Phobius"/>
    </source>
</evidence>
<comment type="similarity">
    <text evidence="2">Belongs to the major facilitator superfamily. Proton-dependent oligopeptide transporter (POT/PTR) (TC 2.A.17) family.</text>
</comment>
<sequence length="496" mass="55771">MSSTDSGCKWSNLDPIYFGGMILLWLTTMIPQSKPPPCNQLTQSCQSPTAMQCGVLVFAFALMSIGAGGVRPCSQAFGAEQVDRIDNPKNERVLETFFNWYYATSCLSVLIALTVIVYIQDHLGWRVGFGVPAILMFLSALLFLVASPFYIRSKPRKSLFTSFAQVAVAACRNRELSLLPQNSRVLYHHKKDSTMVTPSNKLRFLNKACIIRDPEQDIDPHGLAKQPWRLSTVEEAEELKALIKVIPIWSSGIMMSVNTSQSSFQLLQAKSMNRHLTSKFQIPAGSLGMFTIITIVLWIPLYDRIFIPLASKLRGKPVRLSVKLRMGLGLFFTFMAMVLSGSVEYIRRRRATLEGNYNDAESVVNMSVAWLVPQYCLHGFAEAFNAIGQTEFYYSEFPKSMSSIATALFGLGMAIANFLASAILSTVDEITKRGGKESWVSSNINKGHYDYYYWLLAVLSLVNLFYYLACSWTYGPCVQRRMNKVEDQRNGFQVEE</sequence>
<feature type="transmembrane region" description="Helical" evidence="6">
    <location>
        <begin position="99"/>
        <end position="119"/>
    </location>
</feature>
<evidence type="ECO:0000256" key="3">
    <source>
        <dbReference type="ARBA" id="ARBA00022692"/>
    </source>
</evidence>
<evidence type="ECO:0000313" key="8">
    <source>
        <dbReference type="Proteomes" id="UP001279734"/>
    </source>
</evidence>
<dbReference type="InterPro" id="IPR000109">
    <property type="entry name" value="POT_fam"/>
</dbReference>
<keyword evidence="5 6" id="KW-0472">Membrane</keyword>
<name>A0AAD3XGP4_NEPGR</name>
<feature type="transmembrane region" description="Helical" evidence="6">
    <location>
        <begin position="131"/>
        <end position="151"/>
    </location>
</feature>
<evidence type="ECO:0000256" key="1">
    <source>
        <dbReference type="ARBA" id="ARBA00004141"/>
    </source>
</evidence>
<proteinExistence type="inferred from homology"/>
<keyword evidence="3 6" id="KW-0812">Transmembrane</keyword>
<evidence type="ECO:0000256" key="2">
    <source>
        <dbReference type="ARBA" id="ARBA00005982"/>
    </source>
</evidence>
<comment type="caution">
    <text evidence="7">The sequence shown here is derived from an EMBL/GenBank/DDBJ whole genome shotgun (WGS) entry which is preliminary data.</text>
</comment>
<accession>A0AAD3XGP4</accession>
<dbReference type="PANTHER" id="PTHR11654">
    <property type="entry name" value="OLIGOPEPTIDE TRANSPORTER-RELATED"/>
    <property type="match status" value="1"/>
</dbReference>
<reference evidence="7" key="1">
    <citation type="submission" date="2023-05" db="EMBL/GenBank/DDBJ databases">
        <title>Nepenthes gracilis genome sequencing.</title>
        <authorList>
            <person name="Fukushima K."/>
        </authorList>
    </citation>
    <scope>NUCLEOTIDE SEQUENCE</scope>
    <source>
        <strain evidence="7">SING2019-196</strain>
    </source>
</reference>
<feature type="transmembrane region" description="Helical" evidence="6">
    <location>
        <begin position="12"/>
        <end position="29"/>
    </location>
</feature>
<evidence type="ECO:0000313" key="7">
    <source>
        <dbReference type="EMBL" id="GMH03691.1"/>
    </source>
</evidence>
<dbReference type="GO" id="GO:0022857">
    <property type="term" value="F:transmembrane transporter activity"/>
    <property type="evidence" value="ECO:0007669"/>
    <property type="project" value="InterPro"/>
</dbReference>
<dbReference type="EMBL" id="BSYO01000004">
    <property type="protein sequence ID" value="GMH03691.1"/>
    <property type="molecule type" value="Genomic_DNA"/>
</dbReference>
<dbReference type="SUPFAM" id="SSF103473">
    <property type="entry name" value="MFS general substrate transporter"/>
    <property type="match status" value="1"/>
</dbReference>
<feature type="transmembrane region" description="Helical" evidence="6">
    <location>
        <begin position="322"/>
        <end position="343"/>
    </location>
</feature>
<organism evidence="7 8">
    <name type="scientific">Nepenthes gracilis</name>
    <name type="common">Slender pitcher plant</name>
    <dbReference type="NCBI Taxonomy" id="150966"/>
    <lineage>
        <taxon>Eukaryota</taxon>
        <taxon>Viridiplantae</taxon>
        <taxon>Streptophyta</taxon>
        <taxon>Embryophyta</taxon>
        <taxon>Tracheophyta</taxon>
        <taxon>Spermatophyta</taxon>
        <taxon>Magnoliopsida</taxon>
        <taxon>eudicotyledons</taxon>
        <taxon>Gunneridae</taxon>
        <taxon>Pentapetalae</taxon>
        <taxon>Caryophyllales</taxon>
        <taxon>Nepenthaceae</taxon>
        <taxon>Nepenthes</taxon>
    </lineage>
</organism>
<dbReference type="Proteomes" id="UP001279734">
    <property type="component" value="Unassembled WGS sequence"/>
</dbReference>
<dbReference type="InterPro" id="IPR036259">
    <property type="entry name" value="MFS_trans_sf"/>
</dbReference>
<comment type="subcellular location">
    <subcellularLocation>
        <location evidence="1">Membrane</location>
        <topology evidence="1">Multi-pass membrane protein</topology>
    </subcellularLocation>
</comment>
<protein>
    <submittedName>
        <fullName evidence="7">Uncharacterized protein</fullName>
    </submittedName>
</protein>
<feature type="transmembrane region" description="Helical" evidence="6">
    <location>
        <begin position="49"/>
        <end position="70"/>
    </location>
</feature>
<dbReference type="Pfam" id="PF00854">
    <property type="entry name" value="PTR2"/>
    <property type="match status" value="1"/>
</dbReference>
<dbReference type="GO" id="GO:0016020">
    <property type="term" value="C:membrane"/>
    <property type="evidence" value="ECO:0007669"/>
    <property type="project" value="UniProtKB-SubCell"/>
</dbReference>
<evidence type="ECO:0000256" key="5">
    <source>
        <dbReference type="ARBA" id="ARBA00023136"/>
    </source>
</evidence>
<gene>
    <name evidence="7" type="ORF">Nepgr_005530</name>
</gene>
<keyword evidence="4 6" id="KW-1133">Transmembrane helix</keyword>
<dbReference type="AlphaFoldDB" id="A0AAD3XGP4"/>